<dbReference type="InterPro" id="IPR001563">
    <property type="entry name" value="Peptidase_S10"/>
</dbReference>
<proteinExistence type="inferred from homology"/>
<dbReference type="PANTHER" id="PTHR11802">
    <property type="entry name" value="SERINE PROTEASE FAMILY S10 SERINE CARBOXYPEPTIDASE"/>
    <property type="match status" value="1"/>
</dbReference>
<evidence type="ECO:0000256" key="7">
    <source>
        <dbReference type="RuleBase" id="RU361156"/>
    </source>
</evidence>
<dbReference type="PANTHER" id="PTHR11802:SF113">
    <property type="entry name" value="SERINE CARBOXYPEPTIDASE CTSA-4.1"/>
    <property type="match status" value="1"/>
</dbReference>
<dbReference type="PROSITE" id="PS00560">
    <property type="entry name" value="CARBOXYPEPT_SER_HIS"/>
    <property type="match status" value="1"/>
</dbReference>
<gene>
    <name evidence="8" type="ORF">ABB37_06117</name>
</gene>
<dbReference type="OrthoDB" id="443318at2759"/>
<dbReference type="InterPro" id="IPR029058">
    <property type="entry name" value="AB_hydrolase_fold"/>
</dbReference>
<dbReference type="GO" id="GO:0004185">
    <property type="term" value="F:serine-type carboxypeptidase activity"/>
    <property type="evidence" value="ECO:0007669"/>
    <property type="project" value="UniProtKB-UniRule"/>
</dbReference>
<accession>A0A0M9FY62</accession>
<keyword evidence="3 7" id="KW-0645">Protease</keyword>
<keyword evidence="5 7" id="KW-0378">Hydrolase</keyword>
<protein>
    <recommendedName>
        <fullName evidence="7">Carboxypeptidase</fullName>
        <ecNumber evidence="7">3.4.16.-</ecNumber>
    </recommendedName>
</protein>
<dbReference type="Proteomes" id="UP000037923">
    <property type="component" value="Unassembled WGS sequence"/>
</dbReference>
<evidence type="ECO:0000313" key="8">
    <source>
        <dbReference type="EMBL" id="KPA78505.1"/>
    </source>
</evidence>
<evidence type="ECO:0000256" key="2">
    <source>
        <dbReference type="ARBA" id="ARBA00022645"/>
    </source>
</evidence>
<dbReference type="VEuPathDB" id="TriTrypDB:LpyrH10_13_0620"/>
<comment type="caution">
    <text evidence="8">The sequence shown here is derived from an EMBL/GenBank/DDBJ whole genome shotgun (WGS) entry which is preliminary data.</text>
</comment>
<dbReference type="Pfam" id="PF00450">
    <property type="entry name" value="Peptidase_S10"/>
    <property type="match status" value="1"/>
</dbReference>
<comment type="similarity">
    <text evidence="1 7">Belongs to the peptidase S10 family.</text>
</comment>
<name>A0A0M9FY62_LEPPY</name>
<evidence type="ECO:0000256" key="5">
    <source>
        <dbReference type="ARBA" id="ARBA00022801"/>
    </source>
</evidence>
<dbReference type="InterPro" id="IPR018202">
    <property type="entry name" value="Ser_caboxypep_ser_AS"/>
</dbReference>
<keyword evidence="2 7" id="KW-0121">Carboxypeptidase</keyword>
<evidence type="ECO:0000256" key="1">
    <source>
        <dbReference type="ARBA" id="ARBA00009431"/>
    </source>
</evidence>
<sequence length="473" mass="52130">MLRMQRECLPVRVIRTVVCAAVCVLAMSLCFSAYLASATTTFGYAACDPSVVQSSGYIDIPGVSGTQKHYFYWLFGPRRWPTDGSQPPVIMWMTGGPGCSSGLALAMELGPCKVNETSGELHRNAYGWNDEAYLLFVDQPTGVGYSYGDKANYVHNESEVAEDMYHFLQGFARKFTSPSITGANDFFIIGESYAGHYVPAVSYRIFQGNQRGDGPVINLKGIGIGNGFTNLYIQYPFYVTYAYDFCTQKLGTPCVNATTRDEMLSMMPHCLDLIAQCNSFPDDTDASCGEATRYCTVIEGMFARSGLNAMDITKKSVGTLGYSMNHTLKFFSNAELRARLGVADGVQWSVCNDDVSQLFDNDELRNFDYAIPPILAAGVPVMLYVGDLDYSCNWMGNKAWATALEWPGKAGFNAAPDVEFTVNGRTAGQERKYGNFSFVRVYDAGHMVPMDQPEVALEVVSKILRNARLAERT</sequence>
<keyword evidence="4" id="KW-0732">Signal</keyword>
<dbReference type="Gene3D" id="3.40.50.1820">
    <property type="entry name" value="alpha/beta hydrolase"/>
    <property type="match status" value="1"/>
</dbReference>
<keyword evidence="9" id="KW-1185">Reference proteome</keyword>
<evidence type="ECO:0000256" key="6">
    <source>
        <dbReference type="ARBA" id="ARBA00023180"/>
    </source>
</evidence>
<keyword evidence="6" id="KW-0325">Glycoprotein</keyword>
<evidence type="ECO:0000256" key="4">
    <source>
        <dbReference type="ARBA" id="ARBA00022729"/>
    </source>
</evidence>
<dbReference type="InterPro" id="IPR033124">
    <property type="entry name" value="Ser_caboxypep_his_AS"/>
</dbReference>
<dbReference type="AlphaFoldDB" id="A0A0M9FY62"/>
<dbReference type="PRINTS" id="PR00724">
    <property type="entry name" value="CRBOXYPTASEC"/>
</dbReference>
<dbReference type="SUPFAM" id="SSF53474">
    <property type="entry name" value="alpha/beta-Hydrolases"/>
    <property type="match status" value="1"/>
</dbReference>
<dbReference type="RefSeq" id="XP_015656944.1">
    <property type="nucleotide sequence ID" value="XM_015804370.1"/>
</dbReference>
<dbReference type="EMBL" id="LGTL01000013">
    <property type="protein sequence ID" value="KPA78505.1"/>
    <property type="molecule type" value="Genomic_DNA"/>
</dbReference>
<dbReference type="GO" id="GO:0006508">
    <property type="term" value="P:proteolysis"/>
    <property type="evidence" value="ECO:0007669"/>
    <property type="project" value="UniProtKB-KW"/>
</dbReference>
<dbReference type="EC" id="3.4.16.-" evidence="7"/>
<evidence type="ECO:0000313" key="9">
    <source>
        <dbReference type="Proteomes" id="UP000037923"/>
    </source>
</evidence>
<dbReference type="PROSITE" id="PS00131">
    <property type="entry name" value="CARBOXYPEPT_SER_SER"/>
    <property type="match status" value="1"/>
</dbReference>
<organism evidence="8 9">
    <name type="scientific">Leptomonas pyrrhocoris</name>
    <name type="common">Firebug parasite</name>
    <dbReference type="NCBI Taxonomy" id="157538"/>
    <lineage>
        <taxon>Eukaryota</taxon>
        <taxon>Discoba</taxon>
        <taxon>Euglenozoa</taxon>
        <taxon>Kinetoplastea</taxon>
        <taxon>Metakinetoplastina</taxon>
        <taxon>Trypanosomatida</taxon>
        <taxon>Trypanosomatidae</taxon>
        <taxon>Leishmaniinae</taxon>
        <taxon>Leptomonas</taxon>
    </lineage>
</organism>
<dbReference type="Gene3D" id="1.10.287.410">
    <property type="match status" value="1"/>
</dbReference>
<dbReference type="GeneID" id="26906406"/>
<reference evidence="8 9" key="1">
    <citation type="submission" date="2015-07" db="EMBL/GenBank/DDBJ databases">
        <title>High-quality genome of monoxenous trypanosomatid Leptomonas pyrrhocoris.</title>
        <authorList>
            <person name="Flegontov P."/>
            <person name="Butenko A."/>
            <person name="Firsov S."/>
            <person name="Vlcek C."/>
            <person name="Logacheva M.D."/>
            <person name="Field M."/>
            <person name="Filatov D."/>
            <person name="Flegontova O."/>
            <person name="Gerasimov E."/>
            <person name="Jackson A.P."/>
            <person name="Kelly S."/>
            <person name="Opperdoes F."/>
            <person name="O'Reilly A."/>
            <person name="Votypka J."/>
            <person name="Yurchenko V."/>
            <person name="Lukes J."/>
        </authorList>
    </citation>
    <scope>NUCLEOTIDE SEQUENCE [LARGE SCALE GENOMIC DNA]</scope>
    <source>
        <strain evidence="8">H10</strain>
    </source>
</reference>
<evidence type="ECO:0000256" key="3">
    <source>
        <dbReference type="ARBA" id="ARBA00022670"/>
    </source>
</evidence>